<feature type="region of interest" description="Disordered" evidence="1">
    <location>
        <begin position="41"/>
        <end position="60"/>
    </location>
</feature>
<feature type="compositionally biased region" description="Low complexity" evidence="1">
    <location>
        <begin position="51"/>
        <end position="60"/>
    </location>
</feature>
<dbReference type="Proteomes" id="UP001345827">
    <property type="component" value="Unassembled WGS sequence"/>
</dbReference>
<evidence type="ECO:0000256" key="1">
    <source>
        <dbReference type="SAM" id="MobiDB-lite"/>
    </source>
</evidence>
<keyword evidence="3" id="KW-1185">Reference proteome</keyword>
<sequence length="184" mass="20277">MAISSFAEVQTQGINMRRYYEHLMERVGVYRDARSTPSTIRSPPNFLLTGRSSTVSSTPRSPRDFLLNGWSSSAIRSPRDCLLTGWVSISFSTIQKPAAFPPYRLGVNILPYHPEARKISSLSAGPSLPSEAHEISEAREISSLPAGPPLLSEADGIVFSRLPTPSTIFQCIIYLDVDIRYCAS</sequence>
<evidence type="ECO:0000313" key="2">
    <source>
        <dbReference type="EMBL" id="KAK5534675.1"/>
    </source>
</evidence>
<gene>
    <name evidence="2" type="ORF">LTR25_006707</name>
</gene>
<comment type="caution">
    <text evidence="2">The sequence shown here is derived from an EMBL/GenBank/DDBJ whole genome shotgun (WGS) entry which is preliminary data.</text>
</comment>
<accession>A0AAV9Q312</accession>
<organism evidence="2 3">
    <name type="scientific">Vermiconidia calcicola</name>
    <dbReference type="NCBI Taxonomy" id="1690605"/>
    <lineage>
        <taxon>Eukaryota</taxon>
        <taxon>Fungi</taxon>
        <taxon>Dikarya</taxon>
        <taxon>Ascomycota</taxon>
        <taxon>Pezizomycotina</taxon>
        <taxon>Dothideomycetes</taxon>
        <taxon>Dothideomycetidae</taxon>
        <taxon>Mycosphaerellales</taxon>
        <taxon>Extremaceae</taxon>
        <taxon>Vermiconidia</taxon>
    </lineage>
</organism>
<name>A0AAV9Q312_9PEZI</name>
<proteinExistence type="predicted"/>
<evidence type="ECO:0000313" key="3">
    <source>
        <dbReference type="Proteomes" id="UP001345827"/>
    </source>
</evidence>
<dbReference type="EMBL" id="JAXLQG010000011">
    <property type="protein sequence ID" value="KAK5534675.1"/>
    <property type="molecule type" value="Genomic_DNA"/>
</dbReference>
<reference evidence="2 3" key="1">
    <citation type="submission" date="2023-06" db="EMBL/GenBank/DDBJ databases">
        <title>Black Yeasts Isolated from many extreme environments.</title>
        <authorList>
            <person name="Coleine C."/>
            <person name="Stajich J.E."/>
            <person name="Selbmann L."/>
        </authorList>
    </citation>
    <scope>NUCLEOTIDE SEQUENCE [LARGE SCALE GENOMIC DNA]</scope>
    <source>
        <strain evidence="2 3">CCFEE 5887</strain>
    </source>
</reference>
<dbReference type="AlphaFoldDB" id="A0AAV9Q312"/>
<protein>
    <submittedName>
        <fullName evidence="2">Uncharacterized protein</fullName>
    </submittedName>
</protein>